<evidence type="ECO:0000256" key="2">
    <source>
        <dbReference type="ARBA" id="ARBA00022729"/>
    </source>
</evidence>
<feature type="compositionally biased region" description="Polar residues" evidence="5">
    <location>
        <begin position="2457"/>
        <end position="2474"/>
    </location>
</feature>
<dbReference type="PANTHER" id="PTHR12080">
    <property type="entry name" value="SIGNALING LYMPHOCYTIC ACTIVATION MOLECULE"/>
    <property type="match status" value="1"/>
</dbReference>
<dbReference type="RefSeq" id="XP_031746966.1">
    <property type="nucleotide sequence ID" value="XM_031891106.1"/>
</dbReference>
<proteinExistence type="predicted"/>
<protein>
    <submittedName>
        <fullName evidence="9 10">Uncharacterized protein LOC100486501 isoform X1</fullName>
    </submittedName>
</protein>
<feature type="chain" id="PRO_5044692252" evidence="6">
    <location>
        <begin position="24"/>
        <end position="3247"/>
    </location>
</feature>
<dbReference type="GO" id="GO:0016020">
    <property type="term" value="C:membrane"/>
    <property type="evidence" value="ECO:0007669"/>
    <property type="project" value="UniProtKB-SubCell"/>
</dbReference>
<keyword evidence="4" id="KW-0325">Glycoprotein</keyword>
<feature type="compositionally biased region" description="Basic and acidic residues" evidence="5">
    <location>
        <begin position="2634"/>
        <end position="2645"/>
    </location>
</feature>
<dbReference type="OrthoDB" id="8741746at2759"/>
<gene>
    <name evidence="9 10 11" type="primary">LOC100486501</name>
</gene>
<feature type="compositionally biased region" description="Polar residues" evidence="5">
    <location>
        <begin position="2781"/>
        <end position="2791"/>
    </location>
</feature>
<dbReference type="GeneID" id="100486501"/>
<dbReference type="PANTHER" id="PTHR12080:SF129">
    <property type="match status" value="1"/>
</dbReference>
<feature type="region of interest" description="Disordered" evidence="5">
    <location>
        <begin position="2457"/>
        <end position="2478"/>
    </location>
</feature>
<dbReference type="Proteomes" id="UP000008143">
    <property type="component" value="Chromosome 8"/>
</dbReference>
<feature type="compositionally biased region" description="Polar residues" evidence="5">
    <location>
        <begin position="2623"/>
        <end position="2633"/>
    </location>
</feature>
<dbReference type="Pfam" id="PF07686">
    <property type="entry name" value="V-set"/>
    <property type="match status" value="3"/>
</dbReference>
<evidence type="ECO:0000313" key="8">
    <source>
        <dbReference type="Proteomes" id="UP000008143"/>
    </source>
</evidence>
<organism evidence="8 9">
    <name type="scientific">Xenopus tropicalis</name>
    <name type="common">Western clawed frog</name>
    <name type="synonym">Silurana tropicalis</name>
    <dbReference type="NCBI Taxonomy" id="8364"/>
    <lineage>
        <taxon>Eukaryota</taxon>
        <taxon>Metazoa</taxon>
        <taxon>Chordata</taxon>
        <taxon>Craniata</taxon>
        <taxon>Vertebrata</taxon>
        <taxon>Euteleostomi</taxon>
        <taxon>Amphibia</taxon>
        <taxon>Batrachia</taxon>
        <taxon>Anura</taxon>
        <taxon>Pipoidea</taxon>
        <taxon>Pipidae</taxon>
        <taxon>Xenopodinae</taxon>
        <taxon>Xenopus</taxon>
        <taxon>Silurana</taxon>
    </lineage>
</organism>
<dbReference type="InterPro" id="IPR036179">
    <property type="entry name" value="Ig-like_dom_sf"/>
</dbReference>
<keyword evidence="2 6" id="KW-0732">Signal</keyword>
<dbReference type="RefSeq" id="XP_031746967.1">
    <property type="nucleotide sequence ID" value="XM_031891107.1"/>
</dbReference>
<evidence type="ECO:0000256" key="3">
    <source>
        <dbReference type="ARBA" id="ARBA00023136"/>
    </source>
</evidence>
<feature type="region of interest" description="Disordered" evidence="5">
    <location>
        <begin position="2771"/>
        <end position="2799"/>
    </location>
</feature>
<keyword evidence="3" id="KW-0472">Membrane</keyword>
<accession>A0A8J1IR34</accession>
<dbReference type="KEGG" id="xtr:100486501"/>
<dbReference type="SMART" id="SM00408">
    <property type="entry name" value="IGc2"/>
    <property type="match status" value="4"/>
</dbReference>
<dbReference type="InterPro" id="IPR003599">
    <property type="entry name" value="Ig_sub"/>
</dbReference>
<dbReference type="InterPro" id="IPR003598">
    <property type="entry name" value="Ig_sub2"/>
</dbReference>
<feature type="signal peptide" evidence="6">
    <location>
        <begin position="1"/>
        <end position="23"/>
    </location>
</feature>
<evidence type="ECO:0000256" key="5">
    <source>
        <dbReference type="SAM" id="MobiDB-lite"/>
    </source>
</evidence>
<feature type="compositionally biased region" description="Polar residues" evidence="5">
    <location>
        <begin position="2646"/>
        <end position="2673"/>
    </location>
</feature>
<dbReference type="PROSITE" id="PS50835">
    <property type="entry name" value="IG_LIKE"/>
    <property type="match status" value="4"/>
</dbReference>
<evidence type="ECO:0000256" key="1">
    <source>
        <dbReference type="ARBA" id="ARBA00004370"/>
    </source>
</evidence>
<evidence type="ECO:0000313" key="10">
    <source>
        <dbReference type="RefSeq" id="XP_031746967.1"/>
    </source>
</evidence>
<evidence type="ECO:0000313" key="11">
    <source>
        <dbReference type="Xenbase" id="XB-GENE-29078375"/>
    </source>
</evidence>
<feature type="domain" description="Ig-like" evidence="7">
    <location>
        <begin position="1839"/>
        <end position="1921"/>
    </location>
</feature>
<dbReference type="SUPFAM" id="SSF48726">
    <property type="entry name" value="Immunoglobulin"/>
    <property type="match status" value="8"/>
</dbReference>
<evidence type="ECO:0000313" key="9">
    <source>
        <dbReference type="RefSeq" id="XP_031746966.1"/>
    </source>
</evidence>
<dbReference type="AGR" id="Xenbase:XB-GENE-29078375"/>
<feature type="domain" description="Ig-like" evidence="7">
    <location>
        <begin position="1429"/>
        <end position="1508"/>
    </location>
</feature>
<dbReference type="Gene3D" id="2.60.40.10">
    <property type="entry name" value="Immunoglobulins"/>
    <property type="match status" value="12"/>
</dbReference>
<dbReference type="GO" id="GO:0006955">
    <property type="term" value="P:immune response"/>
    <property type="evidence" value="ECO:0000318"/>
    <property type="project" value="GO_Central"/>
</dbReference>
<comment type="subcellular location">
    <subcellularLocation>
        <location evidence="1">Membrane</location>
    </subcellularLocation>
</comment>
<sequence>MKKFTCDILFLLWTSFLITCAGGEIQVIGRLGETVTLQCPLNSPAKISWMFDDNGEKILLAEFRDQKFIRVNGNYFSRRLEGSNSGTALRIKHLRMEDGGVFTAHITVNGSATDISYVLTVLGRGDIILPVTGLVGGNVTLPTYLTLPAAIEKISWMFHDKGKKIHLAELRNQKFSRLNKNYFYNRLEKSNDGTALQIRELRMEDSGIFTAHIHLYGRKRDISYILAVFEPIPTPVIKVTFDENSTDLCHLHCSVPSNSPTLSYSWTYRDTGTDRLYANGSTITVSLKDKALGAEFTCWVRNPAHSNSVSVVLNSLGGRQTEIRKEIQPGMHKEIQLKIETEVRPGIQTELQPKIQTEIRPGIQTEIRTKIPTELQPEIKTKLEPGIQIDLQPKIQTELQPKIKTEIRPGIQTEIRTKIQTEIQPKIKTEIQPGIQTEIRPGIQTEIRPGIQTEIRPGIQTEIQTKLEPGIQIDLQPKIQTEIQPKIKTEIRPGIQTEIRTKIQTELRPEIKTKLEPGIQTELQPKIQTEIQPKIQTEIQPKIQTEIQSKIQTEIQPRIQTEIQPKIQTEIQPRIQTEIQPRIQTEILPELRTTIKTDTKSEIQTDIKIQTEEKIKAGGEIQVIGRLGETVTLQCPLNSPAKISWMFDNNGEKILLAEYRDQKFIRVNNNYFINRLEGSNSGTALRIKHLRMEDGGVFTAHITVNGSATEIIYVLTVLGRGDIILPVTGLVGGNVTLPTYLTLPAAIERISWMFHDKGKRIHLAEFRHQKFITVNKKYFLNRLEKPNDGTALRIRELRMEDSGIFTAHIHFNGRKRDISYILAVFEPIPTPVIKVTFDENSPDLCHLHCSVPSNSPTLSYSWTYRDTGNDRLYANGSTITVSLKDKALGAEFTCWVQNPAHRNNASVPLKSLHGRRTGIQTEIQPWIQRKIQSKIQKEIRPDIKAEIQHKIQTDTKLGTQTEIQPGTEIHPEIQPEIQIELRPRIQTEIQPDIKAEIRPKIQAGIHTELQPKIKTEIRPGTQTELRPEIKTELRPEIKTELRPEIKTEIRPGTQTELRPEIKTELRPEIKTELRPGIKTEIRPGTQTEIRPEIKTELRPEIKTEIRPGTQTELRPGIQTELRPEIKTELRPEIKTELRPEIKTELRPEIKTEIQQGIQTELRPEIKTELVPGIRTDIQPGIQTDLRTEIQKKIQTDTKPEILTEVQTDIKRQTKAKIKAGGDIQVIGRVGETVTLQCPLNLPTRILWTYDDNGEKILLAEYRDQKFIRVNNNYFINRLEGSNSGTALLIRELKREDSGVFTAHITVNGSATDISYILNVLGRGDIILPVTGLVGGNVTLPTYLTLPAAIERISLMFHDKGKKIHLAELRNHKFSRLNKDYFYNRLEKSNDGTALQIRELRMEDSGIFTAHIHVNGQKRDISYILAVFEPIPTPVIEVTSDENFPDLCHLHCSVPSNSPTLSYSWTYRDTGTDRLYANGSTITVSLKDKALGAEFTCWVQNPAHRNSVSVVLKSYSGRQTGIQPKIRPEIQQKIQTETQPEIKTEIRPGIKTEIQPEIKTEIQPGIKTEKQPGILTEIRPGIKTEMRPGVQKEIQLGIQKEIRSEIQTEIRQGIQRETQKETEIKAGGDIQVIGRVGETVTLQCPLNLPTRILWTYDDNGEKILLAEYRDQKFIRVNNNYFINRLEGSNSGTALRIKNLRMEDGGVFTAHITVNGSATEISYIVNVFGRGDIIVQATGREGDTVTLPTYMNHATSIERISWMFHDKGKKIHLAEFRNHKFIRVNKNYFPNRLEKSNYGTALQIKELRMEDSGIFTAHIYANGRKRDISYILVVFELIPTPVIEVTYDENFTDLCHLHCSVNSNSTTLSYSWTYRDNGTDILYANGSTISILLKNMASGSEFTCLVQNPVHRNSASVLLKSLGGRRTDIRKEIQTEIRQGIQREIQPEIQTEIRPGIQREIQPEIQTEIRTGIQREIQTEIRPGIQREIQPEIQREIQPEIQTEIQTEIRQGIQREIQPEIQTEIQTEIRQGIQREIQPEIQTEIRPGIQREIQPKIQTEIQTEIRPGIQREIQPEIQTEIRPGIQREIQPEIQTEIRPGIQKEIQPEIQTEIQTEIRPGIQKETRRKIHKEIEPNIQTEIEKEMQPDIRPEIHTEIEKDIQPEIQSETPREAQIKGPKKDSRILTVIIAVSILCGIFVGIALYYGIRRRLKVKNQSNCTITYSEVLTSTQDKEHIKDSITYSEVQINTQDKVHTKDTITYSDVQINSRRNMQGKEEPDYNDYTITFSEGQRHTQNKKQSDDAITYSKVQINTQDKEHIKDSITYSDVQINTQDKVHTKDTITYSDVLMNSRRNMQDKEQTKGTITYTEAQRHSQNLENVDQSASNKQNVMSSVSGDHLGYSGSGLYGASLHQTRSAGLSEATTLYKNVSGVSISASASSASSSSGYLVSPMESSLKNLESVGQSASNKQNGMSSESGDHLGYSGSGLYGASLHQTRSAGLSEATTLYKNVSGVSISASASSASSSSGYLASPMESSVKNLENVGQSASNKQNVMSSVSGDHLGYSGSGLYGASLHQTRSAGLSEATTLYKNVSGVSIPASASSSSGYLASLMESSVKDKEQTKDTITYTEAQRNSQDKEQTKETITYRESQINTQNLENVGRSASNKQNGMSSVSGDHLGYSGSGLYGASLHQTRSAGLSEATTLYKNVSGGSISASASSALSSSGYLASSMESSVKDKEQTKDTFTYIEAQINSQGKEQTKDIITYSEAQRHFQDKEQPKESITCSEVYRSTQDKEQTKDTITYSKVQRNMQNLENVGRSAPNRQNVMSSVSGDHLGNTGPSLYGASLAGLSEAPSFPSSISSPPVYPVSPTENSQRVTSAAIDKKQTKDSITYSVGQMNTQDKKQTLLTYSVGQIKSQDIKQTKDTVTYREGHINAQDEQQMKDSITYSAAKISTQNLENVGRSAPNRQNVMSSVSGDRLGYFGASLYGTSSHLPWLAGLIEAPSLCNTCSRVSIPISALCACASSGSHMSHWDSSHKENNQTKDMITYSEVQTSMQDEQQAKGTITYSDGQVKTHVFAEQKSNHQGTRSIRQEGGQMSALIKNSEISEDNITDDIRSLLRPHPECPVQFSGPALIKDVSELERVQCHSTKLVKEMGEFSYEERQSSASFPLQLSFKQGVSKDLEDITSTYVYSPGIHTACIGNNNVLKSVYTYKGLQTDSLHADIMNGNECKCTEETSNHLNDGK</sequence>
<feature type="domain" description="Ig-like" evidence="7">
    <location>
        <begin position="233"/>
        <end position="310"/>
    </location>
</feature>
<evidence type="ECO:0000256" key="4">
    <source>
        <dbReference type="ARBA" id="ARBA00023180"/>
    </source>
</evidence>
<dbReference type="InterPro" id="IPR015631">
    <property type="entry name" value="CD2/SLAM_rcpt"/>
</dbReference>
<keyword evidence="8" id="KW-1185">Reference proteome</keyword>
<reference evidence="9 10" key="1">
    <citation type="submission" date="2025-04" db="UniProtKB">
        <authorList>
            <consortium name="RefSeq"/>
        </authorList>
    </citation>
    <scope>IDENTIFICATION</scope>
    <source>
        <strain evidence="9 10">Nigerian</strain>
        <tissue evidence="9 10">Liver and blood</tissue>
    </source>
</reference>
<name>A0A8J1IR34_XENTR</name>
<feature type="region of interest" description="Disordered" evidence="5">
    <location>
        <begin position="2613"/>
        <end position="2675"/>
    </location>
</feature>
<feature type="region of interest" description="Disordered" evidence="5">
    <location>
        <begin position="2862"/>
        <end position="2885"/>
    </location>
</feature>
<dbReference type="InterPro" id="IPR013106">
    <property type="entry name" value="Ig_V-set"/>
</dbReference>
<evidence type="ECO:0000256" key="6">
    <source>
        <dbReference type="SAM" id="SignalP"/>
    </source>
</evidence>
<dbReference type="InterPro" id="IPR007110">
    <property type="entry name" value="Ig-like_dom"/>
</dbReference>
<feature type="domain" description="Ig-like" evidence="7">
    <location>
        <begin position="829"/>
        <end position="908"/>
    </location>
</feature>
<dbReference type="SMART" id="SM00409">
    <property type="entry name" value="IG"/>
    <property type="match status" value="8"/>
</dbReference>
<feature type="compositionally biased region" description="Basic and acidic residues" evidence="5">
    <location>
        <begin position="2771"/>
        <end position="2780"/>
    </location>
</feature>
<dbReference type="InterPro" id="IPR013783">
    <property type="entry name" value="Ig-like_fold"/>
</dbReference>
<dbReference type="Xenbase" id="XB-GENE-29078375">
    <property type="gene designation" value="LOC100486501"/>
</dbReference>
<evidence type="ECO:0000259" key="7">
    <source>
        <dbReference type="PROSITE" id="PS50835"/>
    </source>
</evidence>